<evidence type="ECO:0000259" key="1">
    <source>
        <dbReference type="Pfam" id="PF06114"/>
    </source>
</evidence>
<sequence>MEKIDKKAIDDVAKLVRFEIYQRAKRSHSTVPHVLQLLRPEHAARVHGVEYEEVAGSLGVHGVGKETYEVAGLIDPQRNLIRVSGKFSYEIQRFTGAHELGHHFLHRGMSLHRDRPLDGSLTGLDKREREANYFAGTFLAPEQIAKRAYAARFGSKPLHLTDDVAFALKGAKDMHDLMRTSGTGSRQLARAIAGATQFGPGRRFDSLASVFGLSITAMAIRLEEIGLVEEVSLVND</sequence>
<dbReference type="Gene3D" id="1.10.10.2910">
    <property type="match status" value="1"/>
</dbReference>
<dbReference type="RefSeq" id="WP_115783112.1">
    <property type="nucleotide sequence ID" value="NZ_BMHL01000014.1"/>
</dbReference>
<proteinExistence type="predicted"/>
<comment type="caution">
    <text evidence="2">The sequence shown here is derived from an EMBL/GenBank/DDBJ whole genome shotgun (WGS) entry which is preliminary data.</text>
</comment>
<keyword evidence="3" id="KW-1185">Reference proteome</keyword>
<dbReference type="EMBL" id="BMHL01000014">
    <property type="protein sequence ID" value="GGC63477.1"/>
    <property type="molecule type" value="Genomic_DNA"/>
</dbReference>
<name>A0ABQ1NCZ5_9BURK</name>
<dbReference type="Pfam" id="PF06114">
    <property type="entry name" value="Peptidase_M78"/>
    <property type="match status" value="1"/>
</dbReference>
<evidence type="ECO:0000313" key="3">
    <source>
        <dbReference type="Proteomes" id="UP000602004"/>
    </source>
</evidence>
<protein>
    <recommendedName>
        <fullName evidence="1">IrrE N-terminal-like domain-containing protein</fullName>
    </recommendedName>
</protein>
<gene>
    <name evidence="2" type="ORF">GCM10011400_59160</name>
</gene>
<dbReference type="InterPro" id="IPR052345">
    <property type="entry name" value="Rad_response_metalloprotease"/>
</dbReference>
<reference evidence="3" key="1">
    <citation type="journal article" date="2019" name="Int. J. Syst. Evol. Microbiol.">
        <title>The Global Catalogue of Microorganisms (GCM) 10K type strain sequencing project: providing services to taxonomists for standard genome sequencing and annotation.</title>
        <authorList>
            <consortium name="The Broad Institute Genomics Platform"/>
            <consortium name="The Broad Institute Genome Sequencing Center for Infectious Disease"/>
            <person name="Wu L."/>
            <person name="Ma J."/>
        </authorList>
    </citation>
    <scope>NUCLEOTIDE SEQUENCE [LARGE SCALE GENOMIC DNA]</scope>
    <source>
        <strain evidence="3">CGMCC 1.15103</strain>
    </source>
</reference>
<evidence type="ECO:0000313" key="2">
    <source>
        <dbReference type="EMBL" id="GGC63477.1"/>
    </source>
</evidence>
<dbReference type="PANTHER" id="PTHR43236:SF1">
    <property type="entry name" value="BLL7220 PROTEIN"/>
    <property type="match status" value="1"/>
</dbReference>
<accession>A0ABQ1NCZ5</accession>
<dbReference type="PANTHER" id="PTHR43236">
    <property type="entry name" value="ANTITOXIN HIGA1"/>
    <property type="match status" value="1"/>
</dbReference>
<feature type="domain" description="IrrE N-terminal-like" evidence="1">
    <location>
        <begin position="75"/>
        <end position="149"/>
    </location>
</feature>
<dbReference type="InterPro" id="IPR010359">
    <property type="entry name" value="IrrE_HExxH"/>
</dbReference>
<organism evidence="2 3">
    <name type="scientific">Paraburkholderia caffeinilytica</name>
    <dbReference type="NCBI Taxonomy" id="1761016"/>
    <lineage>
        <taxon>Bacteria</taxon>
        <taxon>Pseudomonadati</taxon>
        <taxon>Pseudomonadota</taxon>
        <taxon>Betaproteobacteria</taxon>
        <taxon>Burkholderiales</taxon>
        <taxon>Burkholderiaceae</taxon>
        <taxon>Paraburkholderia</taxon>
    </lineage>
</organism>
<dbReference type="Proteomes" id="UP000602004">
    <property type="component" value="Unassembled WGS sequence"/>
</dbReference>